<keyword evidence="3" id="KW-1185">Reference proteome</keyword>
<dbReference type="Pfam" id="PF07561">
    <property type="entry name" value="DUF1540"/>
    <property type="match status" value="1"/>
</dbReference>
<evidence type="ECO:0000259" key="1">
    <source>
        <dbReference type="Pfam" id="PF07561"/>
    </source>
</evidence>
<proteinExistence type="predicted"/>
<comment type="caution">
    <text evidence="2">The sequence shown here is derived from an EMBL/GenBank/DDBJ whole genome shotgun (WGS) entry which is preliminary data.</text>
</comment>
<dbReference type="Proteomes" id="UP000256304">
    <property type="component" value="Unassembled WGS sequence"/>
</dbReference>
<accession>A0A3D9SJG8</accession>
<dbReference type="InterPro" id="IPR011437">
    <property type="entry name" value="DUF1540"/>
</dbReference>
<organism evidence="2 3">
    <name type="scientific">Paenibacillus taihuensis</name>
    <dbReference type="NCBI Taxonomy" id="1156355"/>
    <lineage>
        <taxon>Bacteria</taxon>
        <taxon>Bacillati</taxon>
        <taxon>Bacillota</taxon>
        <taxon>Bacilli</taxon>
        <taxon>Bacillales</taxon>
        <taxon>Paenibacillaceae</taxon>
        <taxon>Paenibacillus</taxon>
    </lineage>
</organism>
<reference evidence="2 3" key="1">
    <citation type="submission" date="2018-08" db="EMBL/GenBank/DDBJ databases">
        <title>Genomic Encyclopedia of Type Strains, Phase III (KMG-III): the genomes of soil and plant-associated and newly described type strains.</title>
        <authorList>
            <person name="Whitman W."/>
        </authorList>
    </citation>
    <scope>NUCLEOTIDE SEQUENCE [LARGE SCALE GENOMIC DNA]</scope>
    <source>
        <strain evidence="2 3">CGMCC 1.10966</strain>
    </source>
</reference>
<name>A0A3D9SJG8_9BACL</name>
<evidence type="ECO:0000313" key="2">
    <source>
        <dbReference type="EMBL" id="REE93023.1"/>
    </source>
</evidence>
<dbReference type="AlphaFoldDB" id="A0A3D9SJG8"/>
<evidence type="ECO:0000313" key="3">
    <source>
        <dbReference type="Proteomes" id="UP000256304"/>
    </source>
</evidence>
<dbReference type="EMBL" id="QTTN01000002">
    <property type="protein sequence ID" value="REE93023.1"/>
    <property type="molecule type" value="Genomic_DNA"/>
</dbReference>
<sequence length="70" mass="7426">MPKGVSCSVANCSFWKEGNNCGADKIEVDIDSHANAHFGAEFAEEGFGGEHQDTAKSSASTCCHTFKAKE</sequence>
<gene>
    <name evidence="2" type="ORF">A8990_102107</name>
</gene>
<feature type="domain" description="DUF1540" evidence="1">
    <location>
        <begin position="5"/>
        <end position="66"/>
    </location>
</feature>
<dbReference type="RefSeq" id="WP_116187482.1">
    <property type="nucleotide sequence ID" value="NZ_QTTN01000002.1"/>
</dbReference>
<protein>
    <submittedName>
        <fullName evidence="2">Uncharacterized protein DUF1540</fullName>
    </submittedName>
</protein>
<dbReference type="OrthoDB" id="1681234at2"/>